<dbReference type="PANTHER" id="PTHR14791:SF54">
    <property type="entry name" value="OS11G0294400 PROTEIN"/>
    <property type="match status" value="1"/>
</dbReference>
<dbReference type="EMBL" id="LWDX02039130">
    <property type="protein sequence ID" value="OEL24680.1"/>
    <property type="molecule type" value="Genomic_DNA"/>
</dbReference>
<evidence type="ECO:0000313" key="5">
    <source>
        <dbReference type="EMBL" id="OEL24680.1"/>
    </source>
</evidence>
<dbReference type="STRING" id="888268.A0A1E5VHS7"/>
<keyword evidence="6" id="KW-1185">Reference proteome</keyword>
<dbReference type="Gene3D" id="2.20.70.10">
    <property type="match status" value="1"/>
</dbReference>
<dbReference type="InterPro" id="IPR036020">
    <property type="entry name" value="WW_dom_sf"/>
</dbReference>
<evidence type="ECO:0000256" key="3">
    <source>
        <dbReference type="SAM" id="MobiDB-lite"/>
    </source>
</evidence>
<organism evidence="5 6">
    <name type="scientific">Dichanthelium oligosanthes</name>
    <dbReference type="NCBI Taxonomy" id="888268"/>
    <lineage>
        <taxon>Eukaryota</taxon>
        <taxon>Viridiplantae</taxon>
        <taxon>Streptophyta</taxon>
        <taxon>Embryophyta</taxon>
        <taxon>Tracheophyta</taxon>
        <taxon>Spermatophyta</taxon>
        <taxon>Magnoliopsida</taxon>
        <taxon>Liliopsida</taxon>
        <taxon>Poales</taxon>
        <taxon>Poaceae</taxon>
        <taxon>PACMAD clade</taxon>
        <taxon>Panicoideae</taxon>
        <taxon>Panicodae</taxon>
        <taxon>Paniceae</taxon>
        <taxon>Dichantheliinae</taxon>
        <taxon>Dichanthelium</taxon>
    </lineage>
</organism>
<dbReference type="CDD" id="cd00201">
    <property type="entry name" value="WW"/>
    <property type="match status" value="1"/>
</dbReference>
<feature type="compositionally biased region" description="Low complexity" evidence="3">
    <location>
        <begin position="23"/>
        <end position="38"/>
    </location>
</feature>
<keyword evidence="2" id="KW-0963">Cytoplasm</keyword>
<feature type="region of interest" description="Disordered" evidence="3">
    <location>
        <begin position="1"/>
        <end position="40"/>
    </location>
</feature>
<feature type="domain" description="WW" evidence="4">
    <location>
        <begin position="63"/>
        <end position="97"/>
    </location>
</feature>
<accession>A0A1E5VHS7</accession>
<protein>
    <recommendedName>
        <fullName evidence="4">WW domain-containing protein</fullName>
    </recommendedName>
</protein>
<evidence type="ECO:0000313" key="6">
    <source>
        <dbReference type="Proteomes" id="UP000095767"/>
    </source>
</evidence>
<gene>
    <name evidence="5" type="ORF">BAE44_0014301</name>
</gene>
<dbReference type="InterPro" id="IPR001202">
    <property type="entry name" value="WW_dom"/>
</dbReference>
<dbReference type="PROSITE" id="PS50020">
    <property type="entry name" value="WW_DOMAIN_2"/>
    <property type="match status" value="1"/>
</dbReference>
<dbReference type="SUPFAM" id="SSF51045">
    <property type="entry name" value="WW domain"/>
    <property type="match status" value="1"/>
</dbReference>
<evidence type="ECO:0000256" key="2">
    <source>
        <dbReference type="ARBA" id="ARBA00022490"/>
    </source>
</evidence>
<dbReference type="Proteomes" id="UP000095767">
    <property type="component" value="Unassembled WGS sequence"/>
</dbReference>
<name>A0A1E5VHS7_9POAL</name>
<dbReference type="OrthoDB" id="670666at2759"/>
<comment type="caution">
    <text evidence="5">The sequence shown here is derived from an EMBL/GenBank/DDBJ whole genome shotgun (WGS) entry which is preliminary data.</text>
</comment>
<evidence type="ECO:0000259" key="4">
    <source>
        <dbReference type="PROSITE" id="PS50020"/>
    </source>
</evidence>
<comment type="subcellular location">
    <subcellularLocation>
        <location evidence="1">Cytoplasm</location>
    </subcellularLocation>
</comment>
<proteinExistence type="predicted"/>
<dbReference type="AlphaFoldDB" id="A0A1E5VHS7"/>
<dbReference type="SMART" id="SM00456">
    <property type="entry name" value="WW"/>
    <property type="match status" value="1"/>
</dbReference>
<dbReference type="PANTHER" id="PTHR14791">
    <property type="entry name" value="BOMB/KIRA PROTEINS"/>
    <property type="match status" value="1"/>
</dbReference>
<dbReference type="Pfam" id="PF00397">
    <property type="entry name" value="WW"/>
    <property type="match status" value="1"/>
</dbReference>
<dbReference type="GO" id="GO:0005737">
    <property type="term" value="C:cytoplasm"/>
    <property type="evidence" value="ECO:0007669"/>
    <property type="project" value="UniProtKB-SubCell"/>
</dbReference>
<reference evidence="5 6" key="1">
    <citation type="submission" date="2016-09" db="EMBL/GenBank/DDBJ databases">
        <title>The draft genome of Dichanthelium oligosanthes: A C3 panicoid grass species.</title>
        <authorList>
            <person name="Studer A.J."/>
            <person name="Schnable J.C."/>
            <person name="Brutnell T.P."/>
        </authorList>
    </citation>
    <scope>NUCLEOTIDE SEQUENCE [LARGE SCALE GENOMIC DNA]</scope>
    <source>
        <strain evidence="6">cv. Kellogg 1175</strain>
        <tissue evidence="5">Leaf</tissue>
    </source>
</reference>
<sequence>MEVQPELSLGPASLPVPAGFAAVKSPRSSSSDSDVSSGGKKRKHFAWEEAVSHASGLELQLGDPLPLDWEQCLDLHSGRMYYLNRKTMKKSWVRPRSNKEEQGTLNLELNISTTPSTFDGKASPITVVDDAKIMNSARIASGGHMVAVPCVNCHLLVMLCKSSPACPNCKFVQPSVPAMPRTPPRRLDAVKPLETLSLLH</sequence>
<evidence type="ECO:0000256" key="1">
    <source>
        <dbReference type="ARBA" id="ARBA00004496"/>
    </source>
</evidence>
<dbReference type="InterPro" id="IPR051105">
    <property type="entry name" value="WWC/KIBRA_Hippo_Reg"/>
</dbReference>